<keyword evidence="2" id="KW-1185">Reference proteome</keyword>
<sequence>MSAPEDLTAHEIIILSPSYHLSVHFPQGSLYADVWLGINTGDSDLLVHISEMRRRALNTSPPSETASDHDDDSLSALVSRKDSGCGHPATKLSIRHSNHGLSNCPKDVRPQDWLVAKESIFEAKSVCPGHHGKFTLAVDKMLKLDQARLPDLAPLRELLDSMVEANKNGPGPMDSPSCGICRASPYTRLFFSML</sequence>
<proteinExistence type="predicted"/>
<evidence type="ECO:0000313" key="1">
    <source>
        <dbReference type="EMBL" id="KAJ2808241.1"/>
    </source>
</evidence>
<organism evidence="1 2">
    <name type="scientific">Coemansia furcata</name>
    <dbReference type="NCBI Taxonomy" id="417177"/>
    <lineage>
        <taxon>Eukaryota</taxon>
        <taxon>Fungi</taxon>
        <taxon>Fungi incertae sedis</taxon>
        <taxon>Zoopagomycota</taxon>
        <taxon>Kickxellomycotina</taxon>
        <taxon>Kickxellomycetes</taxon>
        <taxon>Kickxellales</taxon>
        <taxon>Kickxellaceae</taxon>
        <taxon>Coemansia</taxon>
    </lineage>
</organism>
<protein>
    <submittedName>
        <fullName evidence="1">Uncharacterized protein</fullName>
    </submittedName>
</protein>
<gene>
    <name evidence="1" type="ORF">H4S07_003446</name>
</gene>
<name>A0ACC1LIG3_9FUNG</name>
<reference evidence="1" key="1">
    <citation type="submission" date="2022-07" db="EMBL/GenBank/DDBJ databases">
        <title>Phylogenomic reconstructions and comparative analyses of Kickxellomycotina fungi.</title>
        <authorList>
            <person name="Reynolds N.K."/>
            <person name="Stajich J.E."/>
            <person name="Barry K."/>
            <person name="Grigoriev I.V."/>
            <person name="Crous P."/>
            <person name="Smith M.E."/>
        </authorList>
    </citation>
    <scope>NUCLEOTIDE SEQUENCE</scope>
    <source>
        <strain evidence="1">CBS 102833</strain>
    </source>
</reference>
<dbReference type="EMBL" id="JANBUP010001117">
    <property type="protein sequence ID" value="KAJ2808241.1"/>
    <property type="molecule type" value="Genomic_DNA"/>
</dbReference>
<dbReference type="Proteomes" id="UP001140096">
    <property type="component" value="Unassembled WGS sequence"/>
</dbReference>
<accession>A0ACC1LIG3</accession>
<evidence type="ECO:0000313" key="2">
    <source>
        <dbReference type="Proteomes" id="UP001140096"/>
    </source>
</evidence>
<comment type="caution">
    <text evidence="1">The sequence shown here is derived from an EMBL/GenBank/DDBJ whole genome shotgun (WGS) entry which is preliminary data.</text>
</comment>